<feature type="compositionally biased region" description="Acidic residues" evidence="1">
    <location>
        <begin position="231"/>
        <end position="250"/>
    </location>
</feature>
<name>A0AA39NSF6_9AGAR</name>
<evidence type="ECO:0000313" key="4">
    <source>
        <dbReference type="EMBL" id="KAK0470663.1"/>
    </source>
</evidence>
<dbReference type="GO" id="GO:0004672">
    <property type="term" value="F:protein kinase activity"/>
    <property type="evidence" value="ECO:0007669"/>
    <property type="project" value="InterPro"/>
</dbReference>
<proteinExistence type="predicted"/>
<keyword evidence="2" id="KW-0732">Signal</keyword>
<dbReference type="PROSITE" id="PS50011">
    <property type="entry name" value="PROTEIN_KINASE_DOM"/>
    <property type="match status" value="1"/>
</dbReference>
<evidence type="ECO:0000259" key="3">
    <source>
        <dbReference type="PROSITE" id="PS50011"/>
    </source>
</evidence>
<dbReference type="Gene3D" id="1.10.510.10">
    <property type="entry name" value="Transferase(Phosphotransferase) domain 1"/>
    <property type="match status" value="1"/>
</dbReference>
<comment type="caution">
    <text evidence="4">The sequence shown here is derived from an EMBL/GenBank/DDBJ whole genome shotgun (WGS) entry which is preliminary data.</text>
</comment>
<feature type="region of interest" description="Disordered" evidence="1">
    <location>
        <begin position="225"/>
        <end position="256"/>
    </location>
</feature>
<dbReference type="InterPro" id="IPR000719">
    <property type="entry name" value="Prot_kinase_dom"/>
</dbReference>
<dbReference type="Proteomes" id="UP001175227">
    <property type="component" value="Unassembled WGS sequence"/>
</dbReference>
<feature type="signal peptide" evidence="2">
    <location>
        <begin position="1"/>
        <end position="26"/>
    </location>
</feature>
<organism evidence="4 5">
    <name type="scientific">Armillaria novae-zelandiae</name>
    <dbReference type="NCBI Taxonomy" id="153914"/>
    <lineage>
        <taxon>Eukaryota</taxon>
        <taxon>Fungi</taxon>
        <taxon>Dikarya</taxon>
        <taxon>Basidiomycota</taxon>
        <taxon>Agaricomycotina</taxon>
        <taxon>Agaricomycetes</taxon>
        <taxon>Agaricomycetidae</taxon>
        <taxon>Agaricales</taxon>
        <taxon>Marasmiineae</taxon>
        <taxon>Physalacriaceae</taxon>
        <taxon>Armillaria</taxon>
    </lineage>
</organism>
<dbReference type="EMBL" id="JAUEPR010000062">
    <property type="protein sequence ID" value="KAK0470663.1"/>
    <property type="molecule type" value="Genomic_DNA"/>
</dbReference>
<keyword evidence="5" id="KW-1185">Reference proteome</keyword>
<protein>
    <recommendedName>
        <fullName evidence="3">Protein kinase domain-containing protein</fullName>
    </recommendedName>
</protein>
<dbReference type="InterPro" id="IPR011009">
    <property type="entry name" value="Kinase-like_dom_sf"/>
</dbReference>
<reference evidence="4" key="1">
    <citation type="submission" date="2023-06" db="EMBL/GenBank/DDBJ databases">
        <authorList>
            <consortium name="Lawrence Berkeley National Laboratory"/>
            <person name="Ahrendt S."/>
            <person name="Sahu N."/>
            <person name="Indic B."/>
            <person name="Wong-Bajracharya J."/>
            <person name="Merenyi Z."/>
            <person name="Ke H.-M."/>
            <person name="Monk M."/>
            <person name="Kocsube S."/>
            <person name="Drula E."/>
            <person name="Lipzen A."/>
            <person name="Balint B."/>
            <person name="Henrissat B."/>
            <person name="Andreopoulos B."/>
            <person name="Martin F.M."/>
            <person name="Harder C.B."/>
            <person name="Rigling D."/>
            <person name="Ford K.L."/>
            <person name="Foster G.D."/>
            <person name="Pangilinan J."/>
            <person name="Papanicolaou A."/>
            <person name="Barry K."/>
            <person name="LaButti K."/>
            <person name="Viragh M."/>
            <person name="Koriabine M."/>
            <person name="Yan M."/>
            <person name="Riley R."/>
            <person name="Champramary S."/>
            <person name="Plett K.L."/>
            <person name="Tsai I.J."/>
            <person name="Slot J."/>
            <person name="Sipos G."/>
            <person name="Plett J."/>
            <person name="Nagy L.G."/>
            <person name="Grigoriev I.V."/>
        </authorList>
    </citation>
    <scope>NUCLEOTIDE SEQUENCE</scope>
    <source>
        <strain evidence="4">ICMP 16352</strain>
    </source>
</reference>
<dbReference type="GO" id="GO:0005524">
    <property type="term" value="F:ATP binding"/>
    <property type="evidence" value="ECO:0007669"/>
    <property type="project" value="InterPro"/>
</dbReference>
<gene>
    <name evidence="4" type="ORF">IW261DRAFT_1003243</name>
</gene>
<dbReference type="SUPFAM" id="SSF56112">
    <property type="entry name" value="Protein kinase-like (PK-like)"/>
    <property type="match status" value="1"/>
</dbReference>
<evidence type="ECO:0000256" key="2">
    <source>
        <dbReference type="SAM" id="SignalP"/>
    </source>
</evidence>
<feature type="chain" id="PRO_5041288735" description="Protein kinase domain-containing protein" evidence="2">
    <location>
        <begin position="27"/>
        <end position="488"/>
    </location>
</feature>
<dbReference type="AlphaFoldDB" id="A0AA39NSF6"/>
<evidence type="ECO:0000313" key="5">
    <source>
        <dbReference type="Proteomes" id="UP001175227"/>
    </source>
</evidence>
<sequence length="488" mass="54328">MEWSLTLELVISLAHVSLYTSHSVAAIEPIVQTIAKAAGLQGSIALRYDPVGETVYSQRGDVNIIVEQQEWFKNELVRKQRVLVCSDEDRAYSVLLSKAESLSSPLKLDATKEQTNAKAMAVKLALQMVTAGADYGFFFGGFIAIVAPLVHSTDPSHPGTILLLSPVFKLQNETLPDPHQTKLLTPFQANIPTEPFLAILVAILCSNMLPQHRIKSPTHDLCQPLTLGSIPDEDETEDDVEGADDNEEDTGGSSDIPMIDLQVAANAMILHYPWLKCSDIHRISVIDPPNIPPAKSLTPLKRSSSLLKSQYLLQAPRFPSTNVDVVTLVDEIRISRWSSVWKCRVEGDAKLRIMKLVGRVHVSMVLRELYMYEVALKNCPLIPVCYGVFQRPDGGWFGFLLEDVGDNLEEAYGMDWSDIKRGVSATEWQKLIDSVFELHSLGVMHGDLEPRNVAQTVDGFKFFDFGRSKLHVCQRDNCGELQDLLEVY</sequence>
<accession>A0AA39NSF6</accession>
<evidence type="ECO:0000256" key="1">
    <source>
        <dbReference type="SAM" id="MobiDB-lite"/>
    </source>
</evidence>
<feature type="domain" description="Protein kinase" evidence="3">
    <location>
        <begin position="326"/>
        <end position="488"/>
    </location>
</feature>